<sequence>MTTSNSTTTISIDKASPDVPCPRFHRTFTSRIGLFGHLRIHRKENDEPLPEVSTYSYRLCLQCPHSTLTFTYYMGLLGCMRLHENLRLITAAPPSTRYSLSSRHHTCTSPPPPNIRTFLGSLKKLLWLLSM</sequence>
<reference evidence="3" key="1">
    <citation type="submission" date="2016-06" db="UniProtKB">
        <authorList>
            <consortium name="WormBaseParasite"/>
        </authorList>
    </citation>
    <scope>IDENTIFICATION</scope>
</reference>
<dbReference type="EMBL" id="UYSU01032176">
    <property type="protein sequence ID" value="VDL88511.1"/>
    <property type="molecule type" value="Genomic_DNA"/>
</dbReference>
<name>A0A183SD28_SCHSO</name>
<keyword evidence="2" id="KW-1185">Reference proteome</keyword>
<evidence type="ECO:0000313" key="1">
    <source>
        <dbReference type="EMBL" id="VDL88511.1"/>
    </source>
</evidence>
<reference evidence="1 2" key="2">
    <citation type="submission" date="2018-11" db="EMBL/GenBank/DDBJ databases">
        <authorList>
            <consortium name="Pathogen Informatics"/>
        </authorList>
    </citation>
    <scope>NUCLEOTIDE SEQUENCE [LARGE SCALE GENOMIC DNA]</scope>
    <source>
        <strain evidence="1 2">NST_G2</strain>
    </source>
</reference>
<gene>
    <name evidence="1" type="ORF">SSLN_LOCUS2126</name>
</gene>
<dbReference type="Proteomes" id="UP000275846">
    <property type="component" value="Unassembled WGS sequence"/>
</dbReference>
<evidence type="ECO:0000313" key="3">
    <source>
        <dbReference type="WBParaSite" id="SSLN_0000219601-mRNA-1"/>
    </source>
</evidence>
<dbReference type="WBParaSite" id="SSLN_0000219601-mRNA-1">
    <property type="protein sequence ID" value="SSLN_0000219601-mRNA-1"/>
    <property type="gene ID" value="SSLN_0000219601"/>
</dbReference>
<evidence type="ECO:0000313" key="2">
    <source>
        <dbReference type="Proteomes" id="UP000275846"/>
    </source>
</evidence>
<organism evidence="3">
    <name type="scientific">Schistocephalus solidus</name>
    <name type="common">Tapeworm</name>
    <dbReference type="NCBI Taxonomy" id="70667"/>
    <lineage>
        <taxon>Eukaryota</taxon>
        <taxon>Metazoa</taxon>
        <taxon>Spiralia</taxon>
        <taxon>Lophotrochozoa</taxon>
        <taxon>Platyhelminthes</taxon>
        <taxon>Cestoda</taxon>
        <taxon>Eucestoda</taxon>
        <taxon>Diphyllobothriidea</taxon>
        <taxon>Diphyllobothriidae</taxon>
        <taxon>Schistocephalus</taxon>
    </lineage>
</organism>
<dbReference type="AlphaFoldDB" id="A0A183SD28"/>
<protein>
    <submittedName>
        <fullName evidence="3">C2H2-type domain-containing protein</fullName>
    </submittedName>
</protein>
<proteinExistence type="predicted"/>
<accession>A0A183SD28</accession>